<comment type="caution">
    <text evidence="4">The sequence shown here is derived from an EMBL/GenBank/DDBJ whole genome shotgun (WGS) entry which is preliminary data.</text>
</comment>
<dbReference type="GO" id="GO:0000307">
    <property type="term" value="C:cyclin-dependent protein kinase holoenzyme complex"/>
    <property type="evidence" value="ECO:0007669"/>
    <property type="project" value="TreeGrafter"/>
</dbReference>
<evidence type="ECO:0000256" key="1">
    <source>
        <dbReference type="ARBA" id="ARBA00038508"/>
    </source>
</evidence>
<dbReference type="EMBL" id="BPLQ01008153">
    <property type="protein sequence ID" value="GIY35246.1"/>
    <property type="molecule type" value="Genomic_DNA"/>
</dbReference>
<dbReference type="Pfam" id="PF08613">
    <property type="entry name" value="Cyclin"/>
    <property type="match status" value="1"/>
</dbReference>
<dbReference type="SUPFAM" id="SSF47954">
    <property type="entry name" value="Cyclin-like"/>
    <property type="match status" value="1"/>
</dbReference>
<evidence type="ECO:0000256" key="3">
    <source>
        <dbReference type="SAM" id="Phobius"/>
    </source>
</evidence>
<accession>A0AAV4SQV4</accession>
<dbReference type="InterPro" id="IPR036915">
    <property type="entry name" value="Cyclin-like_sf"/>
</dbReference>
<dbReference type="PANTHER" id="PTHR15615">
    <property type="match status" value="1"/>
</dbReference>
<dbReference type="GO" id="GO:0016538">
    <property type="term" value="F:cyclin-dependent protein serine/threonine kinase regulator activity"/>
    <property type="evidence" value="ECO:0007669"/>
    <property type="project" value="TreeGrafter"/>
</dbReference>
<dbReference type="InterPro" id="IPR013922">
    <property type="entry name" value="Cyclin_PHO80-like"/>
</dbReference>
<dbReference type="GO" id="GO:0019901">
    <property type="term" value="F:protein kinase binding"/>
    <property type="evidence" value="ECO:0007669"/>
    <property type="project" value="InterPro"/>
</dbReference>
<feature type="transmembrane region" description="Helical" evidence="3">
    <location>
        <begin position="261"/>
        <end position="281"/>
    </location>
</feature>
<gene>
    <name evidence="4" type="primary">CNPPD1</name>
    <name evidence="4" type="ORF">CDAR_182731</name>
</gene>
<evidence type="ECO:0000313" key="5">
    <source>
        <dbReference type="Proteomes" id="UP001054837"/>
    </source>
</evidence>
<comment type="similarity">
    <text evidence="1">Belongs to the CNPPD1 family.</text>
</comment>
<name>A0AAV4SQV4_9ARAC</name>
<protein>
    <recommendedName>
        <fullName evidence="2">Protein CNPPD1</fullName>
    </recommendedName>
</protein>
<dbReference type="Gene3D" id="1.10.472.10">
    <property type="entry name" value="Cyclin-like"/>
    <property type="match status" value="1"/>
</dbReference>
<dbReference type="Proteomes" id="UP001054837">
    <property type="component" value="Unassembled WGS sequence"/>
</dbReference>
<organism evidence="4 5">
    <name type="scientific">Caerostris darwini</name>
    <dbReference type="NCBI Taxonomy" id="1538125"/>
    <lineage>
        <taxon>Eukaryota</taxon>
        <taxon>Metazoa</taxon>
        <taxon>Ecdysozoa</taxon>
        <taxon>Arthropoda</taxon>
        <taxon>Chelicerata</taxon>
        <taxon>Arachnida</taxon>
        <taxon>Araneae</taxon>
        <taxon>Araneomorphae</taxon>
        <taxon>Entelegynae</taxon>
        <taxon>Araneoidea</taxon>
        <taxon>Araneidae</taxon>
        <taxon>Caerostris</taxon>
    </lineage>
</organism>
<dbReference type="PANTHER" id="PTHR15615:SF108">
    <property type="entry name" value="PROTEIN CNPPD1"/>
    <property type="match status" value="1"/>
</dbReference>
<sequence length="428" mass="49596">MRNHNYTSLPKVKNLLSNSCLYSDLEDSSNEEFNDNRENMCDLDGFEEVFSDHILMSKRLQKTLYAGNFDDLEHMDNFPEHPPIELTGLTFKLFSKAVPNYGLDILDMDYVSVTSEATRISPCAMIMAMIYLERLQINNSEYLETVSPPGLFVVTMLVASKFLFEDEEDAVSNQMWAELLNFDVKELNNLEQEFLSAIDWKVFVSESEYLHYLNNLEKVIAVKQSSLRNWSSYTDIYVLMQDPGFQKFLKSFLKEIVKTTILWTLGYITAAFALYCTGIALQKFENEKLLSQDVAIKNESIQLQAAVHTSIENFYINHEYISQNNQYSSKMLVSEKDISEELFNSKMFNENVSRNFYQNRNTLSCRLIALRNKNSINRLEISKAFTSHKLKISSGEFSRKTLVLNNTLVNNMAFLKIRQKRCIPVLVR</sequence>
<reference evidence="4 5" key="1">
    <citation type="submission" date="2021-06" db="EMBL/GenBank/DDBJ databases">
        <title>Caerostris darwini draft genome.</title>
        <authorList>
            <person name="Kono N."/>
            <person name="Arakawa K."/>
        </authorList>
    </citation>
    <scope>NUCLEOTIDE SEQUENCE [LARGE SCALE GENOMIC DNA]</scope>
</reference>
<evidence type="ECO:0000256" key="2">
    <source>
        <dbReference type="ARBA" id="ARBA00040808"/>
    </source>
</evidence>
<evidence type="ECO:0000313" key="4">
    <source>
        <dbReference type="EMBL" id="GIY35246.1"/>
    </source>
</evidence>
<dbReference type="GO" id="GO:0005634">
    <property type="term" value="C:nucleus"/>
    <property type="evidence" value="ECO:0007669"/>
    <property type="project" value="TreeGrafter"/>
</dbReference>
<keyword evidence="5" id="KW-1185">Reference proteome</keyword>
<keyword evidence="3" id="KW-1133">Transmembrane helix</keyword>
<dbReference type="CDD" id="cd20557">
    <property type="entry name" value="CYCLIN_ScPCL1-like"/>
    <property type="match status" value="1"/>
</dbReference>
<keyword evidence="3" id="KW-0812">Transmembrane</keyword>
<keyword evidence="3" id="KW-0472">Membrane</keyword>
<proteinExistence type="inferred from homology"/>
<dbReference type="AlphaFoldDB" id="A0AAV4SQV4"/>